<dbReference type="OrthoDB" id="9787111at2"/>
<evidence type="ECO:0000259" key="1">
    <source>
        <dbReference type="Pfam" id="PF00534"/>
    </source>
</evidence>
<dbReference type="Gene3D" id="3.40.50.2000">
    <property type="entry name" value="Glycogen Phosphorylase B"/>
    <property type="match status" value="2"/>
</dbReference>
<dbReference type="AlphaFoldDB" id="K1L2W6"/>
<reference evidence="2 3" key="1">
    <citation type="journal article" date="2012" name="J. Bacteriol.">
        <title>Draft Genome Sequence of Cecembia lonarensis Strain LW9T, Isolated from Lonar Lake, a Haloalkaline Lake in India.</title>
        <authorList>
            <person name="Shivaji S."/>
            <person name="Ara S."/>
            <person name="Singh A."/>
            <person name="Pinnaka A.K."/>
        </authorList>
    </citation>
    <scope>NUCLEOTIDE SEQUENCE [LARGE SCALE GENOMIC DNA]</scope>
    <source>
        <strain evidence="2 3">LW9</strain>
    </source>
</reference>
<comment type="caution">
    <text evidence="2">The sequence shown here is derived from an EMBL/GenBank/DDBJ whole genome shotgun (WGS) entry which is preliminary data.</text>
</comment>
<dbReference type="SUPFAM" id="SSF53756">
    <property type="entry name" value="UDP-Glycosyltransferase/glycogen phosphorylase"/>
    <property type="match status" value="1"/>
</dbReference>
<sequence length="420" mass="48110">MKVLWFSNTPALGIEFLSKESKIKGTGGWMSALNEIMKNKVDLHIAFHYPYKKDLFEYRGTKYYPVYTGNILYNLIKSRFFIDVPDDKYLDFYLNVINEVKPDIIHIHGTENSFLCILGHIKIPAIVSIQGNVTVLNHKFFSGFNGKFLNRLNSTSLKEFILGPKSFKRSKNFLSKMTQIEQKRMKDVQYIIGRTDWDYRITRVLSPNSKYFKGEELLREAFYSNKWDNLYQNEGKLIIFTTNSDNYFKGIETVFHSITLLQKIGIDIEWRIAGIKDNSLIVSICRSFLGSSFPKSGYKLLGPLDEESLVQELLAAHMYVMPSHIENSPNNLCEAMILGMPCIATFAGGTSSLLKDGEEGILIQDGDPWAMAGSIIELKNDYDKALSIGNNARRRALIRHDKELVLEQYLSVYNSILNYS</sequence>
<organism evidence="2 3">
    <name type="scientific">Cecembia lonarensis (strain CCUG 58316 / KCTC 22772 / LW9)</name>
    <dbReference type="NCBI Taxonomy" id="1225176"/>
    <lineage>
        <taxon>Bacteria</taxon>
        <taxon>Pseudomonadati</taxon>
        <taxon>Bacteroidota</taxon>
        <taxon>Cytophagia</taxon>
        <taxon>Cytophagales</taxon>
        <taxon>Cyclobacteriaceae</taxon>
        <taxon>Cecembia</taxon>
    </lineage>
</organism>
<name>K1L2W6_CECL9</name>
<dbReference type="InterPro" id="IPR001296">
    <property type="entry name" value="Glyco_trans_1"/>
</dbReference>
<proteinExistence type="predicted"/>
<dbReference type="InterPro" id="IPR050194">
    <property type="entry name" value="Glycosyltransferase_grp1"/>
</dbReference>
<dbReference type="PANTHER" id="PTHR45947:SF3">
    <property type="entry name" value="SULFOQUINOVOSYL TRANSFERASE SQD2"/>
    <property type="match status" value="1"/>
</dbReference>
<keyword evidence="2" id="KW-0808">Transferase</keyword>
<gene>
    <name evidence="2" type="ORF">B879_02249</name>
</gene>
<keyword evidence="3" id="KW-1185">Reference proteome</keyword>
<protein>
    <submittedName>
        <fullName evidence="2">Sugar transferase, PEP-CTERM/EpsH1 system associated</fullName>
    </submittedName>
</protein>
<dbReference type="RefSeq" id="WP_009185279.1">
    <property type="nucleotide sequence ID" value="NZ_AMGM01000032.1"/>
</dbReference>
<dbReference type="GO" id="GO:0016757">
    <property type="term" value="F:glycosyltransferase activity"/>
    <property type="evidence" value="ECO:0007669"/>
    <property type="project" value="InterPro"/>
</dbReference>
<dbReference type="Proteomes" id="UP000004478">
    <property type="component" value="Unassembled WGS sequence"/>
</dbReference>
<dbReference type="CDD" id="cd03801">
    <property type="entry name" value="GT4_PimA-like"/>
    <property type="match status" value="1"/>
</dbReference>
<evidence type="ECO:0000313" key="3">
    <source>
        <dbReference type="Proteomes" id="UP000004478"/>
    </source>
</evidence>
<feature type="domain" description="Glycosyl transferase family 1" evidence="1">
    <location>
        <begin position="233"/>
        <end position="395"/>
    </location>
</feature>
<evidence type="ECO:0000313" key="2">
    <source>
        <dbReference type="EMBL" id="EKB49151.1"/>
    </source>
</evidence>
<dbReference type="PANTHER" id="PTHR45947">
    <property type="entry name" value="SULFOQUINOVOSYL TRANSFERASE SQD2"/>
    <property type="match status" value="1"/>
</dbReference>
<dbReference type="EMBL" id="AMGM01000032">
    <property type="protein sequence ID" value="EKB49151.1"/>
    <property type="molecule type" value="Genomic_DNA"/>
</dbReference>
<dbReference type="Pfam" id="PF00534">
    <property type="entry name" value="Glycos_transf_1"/>
    <property type="match status" value="1"/>
</dbReference>
<accession>K1L2W6</accession>